<dbReference type="Gene3D" id="3.40.50.300">
    <property type="entry name" value="P-loop containing nucleotide triphosphate hydrolases"/>
    <property type="match status" value="1"/>
</dbReference>
<reference evidence="18" key="1">
    <citation type="submission" date="2021-03" db="EMBL/GenBank/DDBJ databases">
        <title>Whole genome sequence of Jiella sp. CQZ9-1.</title>
        <authorList>
            <person name="Tuo L."/>
        </authorList>
    </citation>
    <scope>NUCLEOTIDE SEQUENCE</scope>
    <source>
        <strain evidence="18">CQZ9-1</strain>
    </source>
</reference>
<evidence type="ECO:0000313" key="19">
    <source>
        <dbReference type="Proteomes" id="UP000664122"/>
    </source>
</evidence>
<comment type="catalytic activity">
    <reaction evidence="16">
        <text>glutathione(out) + ATP + H2O = glutathione(in) + ADP + phosphate + H(+)</text>
        <dbReference type="Rhea" id="RHEA:29791"/>
        <dbReference type="ChEBI" id="CHEBI:15377"/>
        <dbReference type="ChEBI" id="CHEBI:15378"/>
        <dbReference type="ChEBI" id="CHEBI:30616"/>
        <dbReference type="ChEBI" id="CHEBI:43474"/>
        <dbReference type="ChEBI" id="CHEBI:57925"/>
        <dbReference type="ChEBI" id="CHEBI:456216"/>
        <dbReference type="EC" id="7.4.2.10"/>
    </reaction>
</comment>
<evidence type="ECO:0000256" key="6">
    <source>
        <dbReference type="ARBA" id="ARBA00022737"/>
    </source>
</evidence>
<keyword evidence="10" id="KW-1278">Translocase</keyword>
<dbReference type="PROSITE" id="PS00211">
    <property type="entry name" value="ABC_TRANSPORTER_1"/>
    <property type="match status" value="1"/>
</dbReference>
<protein>
    <recommendedName>
        <fullName evidence="15">Glutathione import ATP-binding protein GsiA</fullName>
        <ecNumber evidence="14">7.4.2.10</ecNumber>
    </recommendedName>
</protein>
<dbReference type="GO" id="GO:0005886">
    <property type="term" value="C:plasma membrane"/>
    <property type="evidence" value="ECO:0007669"/>
    <property type="project" value="UniProtKB-SubCell"/>
</dbReference>
<dbReference type="PROSITE" id="PS50893">
    <property type="entry name" value="ABC_TRANSPORTER_2"/>
    <property type="match status" value="1"/>
</dbReference>
<dbReference type="PANTHER" id="PTHR43776:SF15">
    <property type="entry name" value="GLUTATHIONE IMPORT ATP-BINDING PROTEIN GSIA"/>
    <property type="match status" value="1"/>
</dbReference>
<keyword evidence="6" id="KW-0677">Repeat</keyword>
<evidence type="ECO:0000256" key="11">
    <source>
        <dbReference type="ARBA" id="ARBA00023136"/>
    </source>
</evidence>
<keyword evidence="9 18" id="KW-0067">ATP-binding</keyword>
<keyword evidence="4" id="KW-1003">Cell membrane</keyword>
<dbReference type="EMBL" id="JAFMPP010000001">
    <property type="protein sequence ID" value="MBO0661155.1"/>
    <property type="molecule type" value="Genomic_DNA"/>
</dbReference>
<keyword evidence="3" id="KW-0813">Transport</keyword>
<dbReference type="InterPro" id="IPR003439">
    <property type="entry name" value="ABC_transporter-like_ATP-bd"/>
</dbReference>
<accession>A0A939FTK4</accession>
<dbReference type="AlphaFoldDB" id="A0A939FTK4"/>
<sequence length="345" mass="36625">MTIDRTPLIEADDVVLHFPAPGGGPLGLTRRSVKALNGVSLSVKPGETIGLVGESGSGKSTLGRALLGLESVTSGHVAFDGVAVSAKNPRGLKTLRRETATVFQDPMNALNPRLTVGEAIAEVLRVHNKVPGPEVGKRVAELLSLVGLDPALAARRPKALSGGQCQRVGIARALAVEPKLIVADECVAALDVSIQGQIINLFLDLKERMNLTLIFIAHDLSIVRRLCDRVAVMYLGRIVEEGPTEQVFAAPRHPYTAALIQSIPEIDPDIVLPEAPMQGEPPSPLNLPSGCSFHPRCAFAKARCKADPAPTLRRRDGHGWACIFDPGQLPSPATATRLTTTGEHP</sequence>
<keyword evidence="5" id="KW-0997">Cell inner membrane</keyword>
<keyword evidence="11" id="KW-0472">Membrane</keyword>
<evidence type="ECO:0000256" key="10">
    <source>
        <dbReference type="ARBA" id="ARBA00022967"/>
    </source>
</evidence>
<dbReference type="GO" id="GO:0005524">
    <property type="term" value="F:ATP binding"/>
    <property type="evidence" value="ECO:0007669"/>
    <property type="project" value="UniProtKB-KW"/>
</dbReference>
<dbReference type="InterPro" id="IPR050319">
    <property type="entry name" value="ABC_transp_ATP-bind"/>
</dbReference>
<comment type="subunit">
    <text evidence="2">The complex is composed of two ATP-binding proteins (GsiA), two transmembrane proteins (GsiC and GsiD) and a solute-binding protein (GsiB).</text>
</comment>
<dbReference type="NCBIfam" id="TIGR01727">
    <property type="entry name" value="oligo_HPY"/>
    <property type="match status" value="1"/>
</dbReference>
<keyword evidence="7" id="KW-0547">Nucleotide-binding</keyword>
<dbReference type="PANTHER" id="PTHR43776">
    <property type="entry name" value="TRANSPORT ATP-BINDING PROTEIN"/>
    <property type="match status" value="1"/>
</dbReference>
<evidence type="ECO:0000256" key="16">
    <source>
        <dbReference type="ARBA" id="ARBA00047640"/>
    </source>
</evidence>
<organism evidence="18 19">
    <name type="scientific">Jiella flava</name>
    <dbReference type="NCBI Taxonomy" id="2816857"/>
    <lineage>
        <taxon>Bacteria</taxon>
        <taxon>Pseudomonadati</taxon>
        <taxon>Pseudomonadota</taxon>
        <taxon>Alphaproteobacteria</taxon>
        <taxon>Hyphomicrobiales</taxon>
        <taxon>Aurantimonadaceae</taxon>
        <taxon>Jiella</taxon>
    </lineage>
</organism>
<comment type="similarity">
    <text evidence="13">Belongs to the ABC transporter superfamily. Glutathione importer (TC 3.A.1.5.11) family.</text>
</comment>
<keyword evidence="19" id="KW-1185">Reference proteome</keyword>
<evidence type="ECO:0000256" key="7">
    <source>
        <dbReference type="ARBA" id="ARBA00022741"/>
    </source>
</evidence>
<evidence type="ECO:0000256" key="5">
    <source>
        <dbReference type="ARBA" id="ARBA00022519"/>
    </source>
</evidence>
<evidence type="ECO:0000256" key="13">
    <source>
        <dbReference type="ARBA" id="ARBA00038416"/>
    </source>
</evidence>
<evidence type="ECO:0000256" key="3">
    <source>
        <dbReference type="ARBA" id="ARBA00022448"/>
    </source>
</evidence>
<dbReference type="GO" id="GO:0055085">
    <property type="term" value="P:transmembrane transport"/>
    <property type="evidence" value="ECO:0007669"/>
    <property type="project" value="UniProtKB-ARBA"/>
</dbReference>
<comment type="function">
    <text evidence="12">Part of the ABC transporter complex GsiABCD involved in glutathione import. Responsible for energy coupling to the transport system.</text>
</comment>
<evidence type="ECO:0000256" key="8">
    <source>
        <dbReference type="ARBA" id="ARBA00022801"/>
    </source>
</evidence>
<dbReference type="SMART" id="SM00382">
    <property type="entry name" value="AAA"/>
    <property type="match status" value="1"/>
</dbReference>
<gene>
    <name evidence="18" type="ORF">J1C48_01080</name>
</gene>
<keyword evidence="8" id="KW-0378">Hydrolase</keyword>
<evidence type="ECO:0000259" key="17">
    <source>
        <dbReference type="PROSITE" id="PS50893"/>
    </source>
</evidence>
<evidence type="ECO:0000256" key="4">
    <source>
        <dbReference type="ARBA" id="ARBA00022475"/>
    </source>
</evidence>
<evidence type="ECO:0000256" key="15">
    <source>
        <dbReference type="ARBA" id="ARBA00041187"/>
    </source>
</evidence>
<dbReference type="GO" id="GO:0016887">
    <property type="term" value="F:ATP hydrolysis activity"/>
    <property type="evidence" value="ECO:0007669"/>
    <property type="project" value="InterPro"/>
</dbReference>
<evidence type="ECO:0000256" key="14">
    <source>
        <dbReference type="ARBA" id="ARBA00039050"/>
    </source>
</evidence>
<feature type="domain" description="ABC transporter" evidence="17">
    <location>
        <begin position="9"/>
        <end position="260"/>
    </location>
</feature>
<dbReference type="Pfam" id="PF00005">
    <property type="entry name" value="ABC_tran"/>
    <property type="match status" value="1"/>
</dbReference>
<evidence type="ECO:0000256" key="2">
    <source>
        <dbReference type="ARBA" id="ARBA00011469"/>
    </source>
</evidence>
<dbReference type="InterPro" id="IPR017871">
    <property type="entry name" value="ABC_transporter-like_CS"/>
</dbReference>
<dbReference type="EC" id="7.4.2.10" evidence="14"/>
<dbReference type="SUPFAM" id="SSF52540">
    <property type="entry name" value="P-loop containing nucleoside triphosphate hydrolases"/>
    <property type="match status" value="1"/>
</dbReference>
<name>A0A939FTK4_9HYPH</name>
<evidence type="ECO:0000256" key="12">
    <source>
        <dbReference type="ARBA" id="ARBA00037530"/>
    </source>
</evidence>
<dbReference type="InterPro" id="IPR003593">
    <property type="entry name" value="AAA+_ATPase"/>
</dbReference>
<evidence type="ECO:0000256" key="9">
    <source>
        <dbReference type="ARBA" id="ARBA00022840"/>
    </source>
</evidence>
<comment type="subcellular location">
    <subcellularLocation>
        <location evidence="1">Cell inner membrane</location>
        <topology evidence="1">Peripheral membrane protein</topology>
    </subcellularLocation>
</comment>
<comment type="caution">
    <text evidence="18">The sequence shown here is derived from an EMBL/GenBank/DDBJ whole genome shotgun (WGS) entry which is preliminary data.</text>
</comment>
<dbReference type="Proteomes" id="UP000664122">
    <property type="component" value="Unassembled WGS sequence"/>
</dbReference>
<dbReference type="CDD" id="cd03257">
    <property type="entry name" value="ABC_NikE_OppD_transporters"/>
    <property type="match status" value="1"/>
</dbReference>
<dbReference type="InterPro" id="IPR027417">
    <property type="entry name" value="P-loop_NTPase"/>
</dbReference>
<proteinExistence type="inferred from homology"/>
<dbReference type="Pfam" id="PF08352">
    <property type="entry name" value="oligo_HPY"/>
    <property type="match status" value="1"/>
</dbReference>
<evidence type="ECO:0000256" key="1">
    <source>
        <dbReference type="ARBA" id="ARBA00004417"/>
    </source>
</evidence>
<dbReference type="FunFam" id="3.40.50.300:FF:000016">
    <property type="entry name" value="Oligopeptide ABC transporter ATP-binding component"/>
    <property type="match status" value="1"/>
</dbReference>
<dbReference type="InterPro" id="IPR013563">
    <property type="entry name" value="Oligopep_ABC_C"/>
</dbReference>
<evidence type="ECO:0000313" key="18">
    <source>
        <dbReference type="EMBL" id="MBO0661155.1"/>
    </source>
</evidence>
<dbReference type="GO" id="GO:0015833">
    <property type="term" value="P:peptide transport"/>
    <property type="evidence" value="ECO:0007669"/>
    <property type="project" value="InterPro"/>
</dbReference>